<evidence type="ECO:0000256" key="4">
    <source>
        <dbReference type="ARBA" id="ARBA00023172"/>
    </source>
</evidence>
<dbReference type="AlphaFoldDB" id="H3B5I6"/>
<dbReference type="GO" id="GO:0008821">
    <property type="term" value="F:crossover junction DNA endonuclease activity"/>
    <property type="evidence" value="ECO:0007669"/>
    <property type="project" value="TreeGrafter"/>
</dbReference>
<dbReference type="FunFam" id="3.40.1620.30:FF:000001">
    <property type="entry name" value="Essential meiotic structure-specific endonuclease 1"/>
    <property type="match status" value="1"/>
</dbReference>
<comment type="subcellular location">
    <subcellularLocation>
        <location evidence="1">Nucleus</location>
    </subcellularLocation>
</comment>
<dbReference type="PANTHER" id="PTHR21077:SF7">
    <property type="entry name" value="CROSSOVER JUNCTION ENDONUCLEASE EME1"/>
    <property type="match status" value="1"/>
</dbReference>
<dbReference type="PANTHER" id="PTHR21077">
    <property type="entry name" value="EME1 PROTEIN"/>
    <property type="match status" value="1"/>
</dbReference>
<dbReference type="Ensembl" id="ENSLACT00000017283.1">
    <property type="protein sequence ID" value="ENSLACP00000017157.1"/>
    <property type="gene ID" value="ENSLACG00000015116.2"/>
</dbReference>
<dbReference type="InterPro" id="IPR042530">
    <property type="entry name" value="EME1/EME2_C"/>
</dbReference>
<comment type="similarity">
    <text evidence="2">Belongs to the EME1/MMS4 family.</text>
</comment>
<dbReference type="InterPro" id="IPR043086">
    <property type="entry name" value="EME1_nucdom_sub1"/>
</dbReference>
<dbReference type="HOGENOM" id="CLU_034099_2_0_1"/>
<feature type="region of interest" description="Disordered" evidence="9">
    <location>
        <begin position="1"/>
        <end position="22"/>
    </location>
</feature>
<evidence type="ECO:0000256" key="9">
    <source>
        <dbReference type="SAM" id="MobiDB-lite"/>
    </source>
</evidence>
<dbReference type="CDD" id="cd20081">
    <property type="entry name" value="XPF_nuclease_EME1"/>
    <property type="match status" value="1"/>
</dbReference>
<evidence type="ECO:0000256" key="1">
    <source>
        <dbReference type="ARBA" id="ARBA00004123"/>
    </source>
</evidence>
<dbReference type="Pfam" id="PF21292">
    <property type="entry name" value="EME1-MUS81_C"/>
    <property type="match status" value="1"/>
</dbReference>
<dbReference type="InterPro" id="IPR043087">
    <property type="entry name" value="Eme1_nucdom_sub2"/>
</dbReference>
<feature type="domain" description="ERCC4" evidence="10">
    <location>
        <begin position="257"/>
        <end position="526"/>
    </location>
</feature>
<reference evidence="11" key="3">
    <citation type="submission" date="2025-09" db="UniProtKB">
        <authorList>
            <consortium name="Ensembl"/>
        </authorList>
    </citation>
    <scope>IDENTIFICATION</scope>
</reference>
<sequence length="581" mass="65979">PLKRKNRYRLKDDNSDTEELPVFDFLQQRPSRLENSSQQPVSSAVVVLGSDSDISSPPSPVPVFLSLRGDQLVEDFPKREITMLSSDSEEEEFVPLSERLKERFTDKQISLNSSAPGRPAIQALANKASNVLQPDEKVTSTCVWDISDSDEDAVCNLDIQNVHDPSASPHKTCDKNIRSVMAAVVADLSPPKKKTKRSEEELEQARQEALRKKQRLKEQKAEKENLQQQREQERVSKKALVTAVKALRPEECMKHMVVAIDPALLEIEGGGQLLSALQSIECSYMIEGQRIPRCMTWKRKPLRTQVESTVWKDEPNILVQVPLEEFVAMVHAYKQETVGSYTEGQVSLKGFVQDIIHKSEGRTPSLAVVEMEKYFRSQKSHSQKKLRQAVLNEQRGIGNKRRKQKGTEKHLPEISRVDVEEALVDLQLHAGIQVRFLETWKEFADFISMFTKAVAETPFKRDRDKTGFSFYLESDWSGGVKVDRFGKGLLQVWKRQIQQFNRVSPEIASAIVSAYPSPLLLAQAYCKCSFERERENLLAKILVRRGEGVTSTSRRIGPDLSRRIYMQMTSLNPELSLEATV</sequence>
<dbReference type="SMART" id="SM00891">
    <property type="entry name" value="ERCC4"/>
    <property type="match status" value="1"/>
</dbReference>
<evidence type="ECO:0000256" key="6">
    <source>
        <dbReference type="ARBA" id="ARBA00023242"/>
    </source>
</evidence>
<dbReference type="GO" id="GO:0005634">
    <property type="term" value="C:nucleus"/>
    <property type="evidence" value="ECO:0007669"/>
    <property type="project" value="UniProtKB-SubCell"/>
</dbReference>
<dbReference type="GO" id="GO:0006302">
    <property type="term" value="P:double-strand break repair"/>
    <property type="evidence" value="ECO:0007669"/>
    <property type="project" value="TreeGrafter"/>
</dbReference>
<reference evidence="12" key="1">
    <citation type="submission" date="2011-08" db="EMBL/GenBank/DDBJ databases">
        <title>The draft genome of Latimeria chalumnae.</title>
        <authorList>
            <person name="Di Palma F."/>
            <person name="Alfoldi J."/>
            <person name="Johnson J."/>
            <person name="Berlin A."/>
            <person name="Gnerre S."/>
            <person name="Jaffe D."/>
            <person name="MacCallum I."/>
            <person name="Young S."/>
            <person name="Walker B.J."/>
            <person name="Lander E."/>
            <person name="Lindblad-Toh K."/>
        </authorList>
    </citation>
    <scope>NUCLEOTIDE SEQUENCE [LARGE SCALE GENOMIC DNA]</scope>
    <source>
        <strain evidence="12">Wild caught</strain>
    </source>
</reference>
<dbReference type="EMBL" id="AFYH01103906">
    <property type="status" value="NOT_ANNOTATED_CDS"/>
    <property type="molecule type" value="Genomic_DNA"/>
</dbReference>
<dbReference type="InterPro" id="IPR047522">
    <property type="entry name" value="XPF_nuclease_EME1_vertebrates"/>
</dbReference>
<keyword evidence="6" id="KW-0539">Nucleus</keyword>
<dbReference type="GO" id="GO:0000712">
    <property type="term" value="P:resolution of meiotic recombination intermediates"/>
    <property type="evidence" value="ECO:0007669"/>
    <property type="project" value="TreeGrafter"/>
</dbReference>
<evidence type="ECO:0000313" key="12">
    <source>
        <dbReference type="Proteomes" id="UP000008672"/>
    </source>
</evidence>
<dbReference type="FunFam" id="1.10.150.670:FF:000002">
    <property type="entry name" value="Crossover junction endonuclease EME1"/>
    <property type="match status" value="1"/>
</dbReference>
<keyword evidence="5" id="KW-0234">DNA repair</keyword>
<protein>
    <recommendedName>
        <fullName evidence="8">Structure-specific endonuclease subunit EME2</fullName>
    </recommendedName>
</protein>
<name>H3B5I6_LATCH</name>
<dbReference type="GO" id="GO:0003677">
    <property type="term" value="F:DNA binding"/>
    <property type="evidence" value="ECO:0007669"/>
    <property type="project" value="InterPro"/>
</dbReference>
<dbReference type="GeneTree" id="ENSGT00530000063937"/>
<evidence type="ECO:0000256" key="5">
    <source>
        <dbReference type="ARBA" id="ARBA00023204"/>
    </source>
</evidence>
<dbReference type="Proteomes" id="UP000008672">
    <property type="component" value="Unassembled WGS sequence"/>
</dbReference>
<dbReference type="GO" id="GO:0048476">
    <property type="term" value="C:Holliday junction resolvase complex"/>
    <property type="evidence" value="ECO:0007669"/>
    <property type="project" value="InterPro"/>
</dbReference>
<dbReference type="InterPro" id="IPR033310">
    <property type="entry name" value="Mms4/EME1/EME2"/>
</dbReference>
<evidence type="ECO:0000256" key="7">
    <source>
        <dbReference type="ARBA" id="ARBA00093485"/>
    </source>
</evidence>
<keyword evidence="4" id="KW-0233">DNA recombination</keyword>
<dbReference type="InterPro" id="IPR006166">
    <property type="entry name" value="ERCC4_domain"/>
</dbReference>
<dbReference type="Gene3D" id="1.10.150.670">
    <property type="entry name" value="Crossover junction endonuclease EME1, DNA-binding domain"/>
    <property type="match status" value="1"/>
</dbReference>
<evidence type="ECO:0000256" key="3">
    <source>
        <dbReference type="ARBA" id="ARBA00022763"/>
    </source>
</evidence>
<reference evidence="11" key="2">
    <citation type="submission" date="2025-08" db="UniProtKB">
        <authorList>
            <consortium name="Ensembl"/>
        </authorList>
    </citation>
    <scope>IDENTIFICATION</scope>
</reference>
<organism evidence="11 12">
    <name type="scientific">Latimeria chalumnae</name>
    <name type="common">Coelacanth</name>
    <dbReference type="NCBI Taxonomy" id="7897"/>
    <lineage>
        <taxon>Eukaryota</taxon>
        <taxon>Metazoa</taxon>
        <taxon>Chordata</taxon>
        <taxon>Craniata</taxon>
        <taxon>Vertebrata</taxon>
        <taxon>Euteleostomi</taxon>
        <taxon>Coelacanthiformes</taxon>
        <taxon>Coelacanthidae</taxon>
        <taxon>Latimeria</taxon>
    </lineage>
</organism>
<dbReference type="GO" id="GO:0031297">
    <property type="term" value="P:replication fork processing"/>
    <property type="evidence" value="ECO:0007669"/>
    <property type="project" value="TreeGrafter"/>
</dbReference>
<comment type="subunit">
    <text evidence="7">Part of the heterodimeric MUS81-EME2 complex; the complex forms specifically during the DNA replication phase of the cell cycle.</text>
</comment>
<feature type="compositionally biased region" description="Basic and acidic residues" evidence="9">
    <location>
        <begin position="197"/>
        <end position="232"/>
    </location>
</feature>
<dbReference type="FunFam" id="3.40.50.10130:FF:000007">
    <property type="entry name" value="Probable crossover junction endonuclease EME2"/>
    <property type="match status" value="1"/>
</dbReference>
<dbReference type="Gene3D" id="4.10.800.30">
    <property type="entry name" value="ERCC4, Mus81-Eme1 complex, nuclease domain, subdomain 2"/>
    <property type="match status" value="1"/>
</dbReference>
<dbReference type="Gene3D" id="3.40.1620.30">
    <property type="entry name" value="ERCC4, Mus81-Eme1 complex, nuclease domain, subdomain 1"/>
    <property type="match status" value="1"/>
</dbReference>
<dbReference type="Pfam" id="PF02732">
    <property type="entry name" value="ERCC4"/>
    <property type="match status" value="1"/>
</dbReference>
<dbReference type="GO" id="GO:0031573">
    <property type="term" value="P:mitotic intra-S DNA damage checkpoint signaling"/>
    <property type="evidence" value="ECO:0007669"/>
    <property type="project" value="TreeGrafter"/>
</dbReference>
<feature type="region of interest" description="Disordered" evidence="9">
    <location>
        <begin position="186"/>
        <end position="232"/>
    </location>
</feature>
<keyword evidence="12" id="KW-1185">Reference proteome</keyword>
<evidence type="ECO:0000256" key="8">
    <source>
        <dbReference type="ARBA" id="ARBA00093614"/>
    </source>
</evidence>
<gene>
    <name evidence="11" type="primary">EME1</name>
</gene>
<keyword evidence="3" id="KW-0227">DNA damage</keyword>
<proteinExistence type="inferred from homology"/>
<evidence type="ECO:0000259" key="10">
    <source>
        <dbReference type="SMART" id="SM00891"/>
    </source>
</evidence>
<accession>H3B5I6</accession>
<evidence type="ECO:0000256" key="2">
    <source>
        <dbReference type="ARBA" id="ARBA00005313"/>
    </source>
</evidence>
<evidence type="ECO:0000313" key="11">
    <source>
        <dbReference type="Ensembl" id="ENSLACP00000017157.1"/>
    </source>
</evidence>